<name>A0A5C8GGI5_9BACT</name>
<evidence type="ECO:0000313" key="13">
    <source>
        <dbReference type="Proteomes" id="UP000321612"/>
    </source>
</evidence>
<keyword evidence="8" id="KW-0804">Transcription</keyword>
<evidence type="ECO:0000256" key="1">
    <source>
        <dbReference type="ARBA" id="ARBA00008798"/>
    </source>
</evidence>
<accession>A0A5C8GGI5</accession>
<dbReference type="Gene3D" id="1.10.10.1330">
    <property type="entry name" value="RNA polymerase sigma-54 factor, core-binding domain"/>
    <property type="match status" value="1"/>
</dbReference>
<evidence type="ECO:0000256" key="5">
    <source>
        <dbReference type="ARBA" id="ARBA00023015"/>
    </source>
</evidence>
<dbReference type="GO" id="GO:0016779">
    <property type="term" value="F:nucleotidyltransferase activity"/>
    <property type="evidence" value="ECO:0007669"/>
    <property type="project" value="UniProtKB-KW"/>
</dbReference>
<protein>
    <submittedName>
        <fullName evidence="12">RNA polymerase factor sigma-54</fullName>
    </submittedName>
</protein>
<dbReference type="PROSITE" id="PS50044">
    <property type="entry name" value="SIGMA54_3"/>
    <property type="match status" value="1"/>
</dbReference>
<dbReference type="NCBIfam" id="TIGR02395">
    <property type="entry name" value="rpoN_sigma"/>
    <property type="match status" value="1"/>
</dbReference>
<evidence type="ECO:0000256" key="2">
    <source>
        <dbReference type="ARBA" id="ARBA00022478"/>
    </source>
</evidence>
<dbReference type="PIRSF" id="PIRSF000774">
    <property type="entry name" value="RpoN"/>
    <property type="match status" value="1"/>
</dbReference>
<evidence type="ECO:0000256" key="4">
    <source>
        <dbReference type="ARBA" id="ARBA00022695"/>
    </source>
</evidence>
<keyword evidence="5" id="KW-0805">Transcription regulation</keyword>
<dbReference type="PRINTS" id="PR00045">
    <property type="entry name" value="SIGMA54FCT"/>
</dbReference>
<proteinExistence type="inferred from homology"/>
<dbReference type="InterPro" id="IPR000394">
    <property type="entry name" value="RNA_pol_sigma_54"/>
</dbReference>
<dbReference type="GO" id="GO:0000428">
    <property type="term" value="C:DNA-directed RNA polymerase complex"/>
    <property type="evidence" value="ECO:0007669"/>
    <property type="project" value="UniProtKB-KW"/>
</dbReference>
<sequence length="503" mass="58025">MAQEQIQVQEQKQQQVQRLSQQQMLQVKLLEMPLTELEESVNAELDDNPALERGDEKSDFDENAETAETTGDDFDSQQEEEERQDALDTALERLQSDEDLPTFEGSRQNYNADYEEIVYGDTTSFIDKLNEQVGERVLTEKQRGIMEYLIGSLDDDGLLRKDLDIIADELAIYHGIDCTEEEIDGTLHILQDFDPPGIGARTLQECLLLQVERKLQTGQWKADEQLYQYIREILTNHFDAFTKKHWGKIKSALSLSDIQVKTLQNEILKLNPKPGSSMGETMGRNVQQITPDFIVDTEDDGTISFTLNHGHLPELHVSRSFNEMLAGYKENKQSMNKQAKEALLYVKEKVDRAQGFIEAIRKRRNTLYLTMKTIIDIQRKFFQDGDEADLKPMILKDIAERTGLDISTISRVSNIKYAQTRWGTFPLRFFFTDSYTTEEGEEMSTRKIKVALKEVIDRENKKKPLSDEALTKVMKEKGFPIARRTIAKYREQMSIPVARLRKE</sequence>
<reference evidence="13" key="1">
    <citation type="submission" date="2019-05" db="EMBL/GenBank/DDBJ databases">
        <title>Prevotella brunnea sp. nov., isolated from a wound of a patient.</title>
        <authorList>
            <person name="Buhl M."/>
        </authorList>
    </citation>
    <scope>NUCLEOTIDE SEQUENCE [LARGE SCALE GENOMIC DNA]</scope>
    <source>
        <strain evidence="13">A2672</strain>
    </source>
</reference>
<evidence type="ECO:0000256" key="3">
    <source>
        <dbReference type="ARBA" id="ARBA00022679"/>
    </source>
</evidence>
<evidence type="ECO:0000256" key="6">
    <source>
        <dbReference type="ARBA" id="ARBA00023082"/>
    </source>
</evidence>
<keyword evidence="3" id="KW-0808">Transferase</keyword>
<dbReference type="GO" id="GO:0006352">
    <property type="term" value="P:DNA-templated transcription initiation"/>
    <property type="evidence" value="ECO:0007669"/>
    <property type="project" value="InterPro"/>
</dbReference>
<dbReference type="Gene3D" id="1.10.10.60">
    <property type="entry name" value="Homeodomain-like"/>
    <property type="match status" value="1"/>
</dbReference>
<organism evidence="12 13">
    <name type="scientific">Prevotella brunnea</name>
    <dbReference type="NCBI Taxonomy" id="2508867"/>
    <lineage>
        <taxon>Bacteria</taxon>
        <taxon>Pseudomonadati</taxon>
        <taxon>Bacteroidota</taxon>
        <taxon>Bacteroidia</taxon>
        <taxon>Bacteroidales</taxon>
        <taxon>Prevotellaceae</taxon>
        <taxon>Prevotella</taxon>
    </lineage>
</organism>
<feature type="domain" description="RNA polymerase sigma factor 54 core-binding" evidence="11">
    <location>
        <begin position="121"/>
        <end position="320"/>
    </location>
</feature>
<dbReference type="RefSeq" id="WP_147785655.1">
    <property type="nucleotide sequence ID" value="NZ_SDIK01000055.1"/>
</dbReference>
<keyword evidence="13" id="KW-1185">Reference proteome</keyword>
<feature type="compositionally biased region" description="Acidic residues" evidence="9">
    <location>
        <begin position="58"/>
        <end position="83"/>
    </location>
</feature>
<keyword evidence="6" id="KW-0731">Sigma factor</keyword>
<dbReference type="GO" id="GO:0003677">
    <property type="term" value="F:DNA binding"/>
    <property type="evidence" value="ECO:0007669"/>
    <property type="project" value="UniProtKB-KW"/>
</dbReference>
<dbReference type="GO" id="GO:0001216">
    <property type="term" value="F:DNA-binding transcription activator activity"/>
    <property type="evidence" value="ECO:0007669"/>
    <property type="project" value="InterPro"/>
</dbReference>
<dbReference type="OrthoDB" id="9814402at2"/>
<keyword evidence="7" id="KW-0238">DNA-binding</keyword>
<dbReference type="Pfam" id="PF04552">
    <property type="entry name" value="Sigma54_DBD"/>
    <property type="match status" value="1"/>
</dbReference>
<dbReference type="InterPro" id="IPR007634">
    <property type="entry name" value="RNA_pol_sigma_54_DNA-bd"/>
</dbReference>
<evidence type="ECO:0000256" key="9">
    <source>
        <dbReference type="SAM" id="MobiDB-lite"/>
    </source>
</evidence>
<dbReference type="Proteomes" id="UP000321612">
    <property type="component" value="Unassembled WGS sequence"/>
</dbReference>
<comment type="similarity">
    <text evidence="1">Belongs to the sigma-54 factor family.</text>
</comment>
<evidence type="ECO:0000256" key="8">
    <source>
        <dbReference type="ARBA" id="ARBA00023163"/>
    </source>
</evidence>
<evidence type="ECO:0000313" key="12">
    <source>
        <dbReference type="EMBL" id="TXJ60946.1"/>
    </source>
</evidence>
<feature type="region of interest" description="Disordered" evidence="9">
    <location>
        <begin position="39"/>
        <end position="85"/>
    </location>
</feature>
<dbReference type="Pfam" id="PF00309">
    <property type="entry name" value="Sigma54_AID"/>
    <property type="match status" value="1"/>
</dbReference>
<comment type="caution">
    <text evidence="12">The sequence shown here is derived from an EMBL/GenBank/DDBJ whole genome shotgun (WGS) entry which is preliminary data.</text>
</comment>
<evidence type="ECO:0000259" key="11">
    <source>
        <dbReference type="Pfam" id="PF04963"/>
    </source>
</evidence>
<dbReference type="GO" id="GO:0016987">
    <property type="term" value="F:sigma factor activity"/>
    <property type="evidence" value="ECO:0007669"/>
    <property type="project" value="UniProtKB-KW"/>
</dbReference>
<dbReference type="InterPro" id="IPR038709">
    <property type="entry name" value="RpoN_core-bd_sf"/>
</dbReference>
<dbReference type="InterPro" id="IPR007046">
    <property type="entry name" value="RNA_pol_sigma_54_core-bd"/>
</dbReference>
<dbReference type="Pfam" id="PF04963">
    <property type="entry name" value="Sigma54_CBD"/>
    <property type="match status" value="1"/>
</dbReference>
<keyword evidence="2" id="KW-0240">DNA-directed RNA polymerase</keyword>
<dbReference type="PANTHER" id="PTHR32248:SF4">
    <property type="entry name" value="RNA POLYMERASE SIGMA-54 FACTOR"/>
    <property type="match status" value="1"/>
</dbReference>
<evidence type="ECO:0000256" key="7">
    <source>
        <dbReference type="ARBA" id="ARBA00023125"/>
    </source>
</evidence>
<gene>
    <name evidence="12" type="primary">rpoN</name>
    <name evidence="12" type="ORF">ETF27_07580</name>
</gene>
<dbReference type="EMBL" id="SDIK01000055">
    <property type="protein sequence ID" value="TXJ60946.1"/>
    <property type="molecule type" value="Genomic_DNA"/>
</dbReference>
<keyword evidence="4" id="KW-0548">Nucleotidyltransferase</keyword>
<feature type="domain" description="RNA polymerase sigma factor 54 DNA-binding" evidence="10">
    <location>
        <begin position="345"/>
        <end position="502"/>
    </location>
</feature>
<evidence type="ECO:0000259" key="10">
    <source>
        <dbReference type="Pfam" id="PF04552"/>
    </source>
</evidence>
<dbReference type="PROSITE" id="PS00718">
    <property type="entry name" value="SIGMA54_2"/>
    <property type="match status" value="1"/>
</dbReference>
<dbReference type="AlphaFoldDB" id="A0A5C8GGI5"/>
<dbReference type="PANTHER" id="PTHR32248">
    <property type="entry name" value="RNA POLYMERASE SIGMA-54 FACTOR"/>
    <property type="match status" value="1"/>
</dbReference>
<feature type="compositionally biased region" description="Acidic residues" evidence="9">
    <location>
        <begin position="39"/>
        <end position="49"/>
    </location>
</feature>